<evidence type="ECO:0000313" key="5">
    <source>
        <dbReference type="Proteomes" id="UP000094444"/>
    </source>
</evidence>
<evidence type="ECO:0000256" key="2">
    <source>
        <dbReference type="SAM" id="MobiDB-lite"/>
    </source>
</evidence>
<dbReference type="Gene3D" id="2.120.10.70">
    <property type="entry name" value="Fucose-specific lectin"/>
    <property type="match status" value="1"/>
</dbReference>
<gene>
    <name evidence="4" type="ORF">DHEL01_v204721</name>
</gene>
<comment type="caution">
    <text evidence="4">The sequence shown here is derived from an EMBL/GenBank/DDBJ whole genome shotgun (WGS) entry which is preliminary data.</text>
</comment>
<dbReference type="STRING" id="158607.A0A2P5I323"/>
<reference evidence="4" key="1">
    <citation type="submission" date="2017-09" db="EMBL/GenBank/DDBJ databases">
        <title>Polyketide synthases of a Diaporthe helianthi virulent isolate.</title>
        <authorList>
            <person name="Baroncelli R."/>
        </authorList>
    </citation>
    <scope>NUCLEOTIDE SEQUENCE [LARGE SCALE GENOMIC DNA]</scope>
    <source>
        <strain evidence="4">7/96</strain>
    </source>
</reference>
<keyword evidence="5" id="KW-1185">Reference proteome</keyword>
<dbReference type="OrthoDB" id="5396810at2759"/>
<dbReference type="AlphaFoldDB" id="A0A2P5I323"/>
<protein>
    <submittedName>
        <fullName evidence="4">Uncharacterized protein</fullName>
    </submittedName>
</protein>
<keyword evidence="3" id="KW-0472">Membrane</keyword>
<proteinExistence type="inferred from homology"/>
<dbReference type="InterPro" id="IPR012475">
    <property type="entry name" value="Fungal_lectin"/>
</dbReference>
<comment type="similarity">
    <text evidence="1">Belongs to the fungal fucose-specific lectin family.</text>
</comment>
<dbReference type="Pfam" id="PF07938">
    <property type="entry name" value="Fungal_lectin"/>
    <property type="match status" value="1"/>
</dbReference>
<evidence type="ECO:0000256" key="1">
    <source>
        <dbReference type="ARBA" id="ARBA00009042"/>
    </source>
</evidence>
<keyword evidence="3" id="KW-1133">Transmembrane helix</keyword>
<dbReference type="EMBL" id="MAVT02000323">
    <property type="protein sequence ID" value="POS76881.1"/>
    <property type="molecule type" value="Genomic_DNA"/>
</dbReference>
<accession>A0A2P5I323</accession>
<evidence type="ECO:0000256" key="3">
    <source>
        <dbReference type="SAM" id="Phobius"/>
    </source>
</evidence>
<dbReference type="SUPFAM" id="SSF89372">
    <property type="entry name" value="Fucose-specific lectin"/>
    <property type="match status" value="1"/>
</dbReference>
<sequence>MDSRERKKSYSDLEAIVIPDETPTGAEPNPLGRSTTATPAPARPRQSYWNEKFAVSDDESTNTNLSKANPFSDDKAMGLSPLDSPQVGPPSYYLVDSKGQTQALYAAPTSDATTGRASTTGSLGGVGGVGGAGILGGANGPAEPRTLFGVRRSTFYVLSTGIALLAIGLLVIILAVTSPWNHSSALASDKDGDGDSKSPEAGLVMPESRLAAMNWTDSTGTSYTGVFYQSSNATGSSLMAAIRASTADTWTSINVSASANRAGLDVLDGTPLAAVTNNGLWNLYYLTSDRRIAELYATNPQSPSGWLQGSMGASLGNPQAAPGSGLAALWQNCDNCTDSLLVLYQDAATGHVQMANMTKLAWAMGDVVSTSAAPGTGLGISAFTDFGGTGPTKTDLNAVRMYYADGGGLTEKLKGPLTDFRLETGNFGNQITSNLAINPSPEIASLTFGTNGWTNNIVLTLDQTTGALQSSVYRGTSWAVQAASLDGSPDDVVDQGFSAVAVTQTMRMFAIDKADGRINEYETTYSNPFLWQWQGIVDVAGAKTGDDE</sequence>
<evidence type="ECO:0000313" key="4">
    <source>
        <dbReference type="EMBL" id="POS76881.1"/>
    </source>
</evidence>
<dbReference type="InParanoid" id="A0A2P5I323"/>
<name>A0A2P5I323_DIAHE</name>
<dbReference type="Proteomes" id="UP000094444">
    <property type="component" value="Unassembled WGS sequence"/>
</dbReference>
<keyword evidence="3" id="KW-0812">Transmembrane</keyword>
<feature type="region of interest" description="Disordered" evidence="2">
    <location>
        <begin position="1"/>
        <end position="83"/>
    </location>
</feature>
<feature type="transmembrane region" description="Helical" evidence="3">
    <location>
        <begin position="155"/>
        <end position="176"/>
    </location>
</feature>
<organism evidence="4 5">
    <name type="scientific">Diaporthe helianthi</name>
    <dbReference type="NCBI Taxonomy" id="158607"/>
    <lineage>
        <taxon>Eukaryota</taxon>
        <taxon>Fungi</taxon>
        <taxon>Dikarya</taxon>
        <taxon>Ascomycota</taxon>
        <taxon>Pezizomycotina</taxon>
        <taxon>Sordariomycetes</taxon>
        <taxon>Sordariomycetidae</taxon>
        <taxon>Diaporthales</taxon>
        <taxon>Diaporthaceae</taxon>
        <taxon>Diaporthe</taxon>
    </lineage>
</organism>
<feature type="compositionally biased region" description="Basic and acidic residues" evidence="2">
    <location>
        <begin position="1"/>
        <end position="11"/>
    </location>
</feature>